<feature type="transmembrane region" description="Helical" evidence="7">
    <location>
        <begin position="31"/>
        <end position="50"/>
    </location>
</feature>
<feature type="transmembrane region" description="Helical" evidence="7">
    <location>
        <begin position="267"/>
        <end position="286"/>
    </location>
</feature>
<reference evidence="10" key="1">
    <citation type="journal article" date="2019" name="Int. J. Syst. Evol. Microbiol.">
        <title>The Global Catalogue of Microorganisms (GCM) 10K type strain sequencing project: providing services to taxonomists for standard genome sequencing and annotation.</title>
        <authorList>
            <consortium name="The Broad Institute Genomics Platform"/>
            <consortium name="The Broad Institute Genome Sequencing Center for Infectious Disease"/>
            <person name="Wu L."/>
            <person name="Ma J."/>
        </authorList>
    </citation>
    <scope>NUCLEOTIDE SEQUENCE [LARGE SCALE GENOMIC DNA]</scope>
    <source>
        <strain evidence="10">CCUG 56331</strain>
    </source>
</reference>
<feature type="transmembrane region" description="Helical" evidence="7">
    <location>
        <begin position="91"/>
        <end position="108"/>
    </location>
</feature>
<name>A0ABW0RAJ9_9BACL</name>
<dbReference type="SUPFAM" id="SSF103481">
    <property type="entry name" value="Multidrug resistance efflux transporter EmrE"/>
    <property type="match status" value="2"/>
</dbReference>
<proteinExistence type="inferred from homology"/>
<comment type="caution">
    <text evidence="9">The sequence shown here is derived from an EMBL/GenBank/DDBJ whole genome shotgun (WGS) entry which is preliminary data.</text>
</comment>
<protein>
    <submittedName>
        <fullName evidence="9">DMT family transporter</fullName>
    </submittedName>
</protein>
<evidence type="ECO:0000256" key="2">
    <source>
        <dbReference type="ARBA" id="ARBA00007362"/>
    </source>
</evidence>
<sequence length="326" mass="36057">MEFPHILMGTHQSHYATEEGCPLSERKNPSVSYILLALLIIIWGVSWPIYKHGVQFMPPLLFAGIRSFIAGILLFIFAWKSRHLIRFKEHWKFYVISAILNNILYLGLQTVGMVYLPGGLFSVLVYIQPVLLGILSWWLLNEQMTIAKMAGLVLGFTGIVLVSMDGLMIHLSAIGVILALATALAWASGVIFVKKLKTRIDFYWMVVMQLILGGGTLLLSGYFFEGVHAIVWNVDLISTIVWGGTAGMAAGQVIYFKLMNEGEASKVGAYTFLVPIISVFVSAIFLDEAITKNLFIGMMLVGSSIYLVNRNIGTGAATGHHLKNNR</sequence>
<keyword evidence="4 7" id="KW-0812">Transmembrane</keyword>
<accession>A0ABW0RAJ9</accession>
<dbReference type="PANTHER" id="PTHR32322">
    <property type="entry name" value="INNER MEMBRANE TRANSPORTER"/>
    <property type="match status" value="1"/>
</dbReference>
<feature type="transmembrane region" description="Helical" evidence="7">
    <location>
        <begin position="56"/>
        <end position="79"/>
    </location>
</feature>
<feature type="domain" description="EamA" evidence="8">
    <location>
        <begin position="33"/>
        <end position="164"/>
    </location>
</feature>
<evidence type="ECO:0000313" key="10">
    <source>
        <dbReference type="Proteomes" id="UP001595978"/>
    </source>
</evidence>
<dbReference type="EMBL" id="JBHSNQ010000013">
    <property type="protein sequence ID" value="MFC5540415.1"/>
    <property type="molecule type" value="Genomic_DNA"/>
</dbReference>
<feature type="transmembrane region" description="Helical" evidence="7">
    <location>
        <begin position="292"/>
        <end position="308"/>
    </location>
</feature>
<keyword evidence="5 7" id="KW-1133">Transmembrane helix</keyword>
<organism evidence="9 10">
    <name type="scientific">Ureibacillus suwonensis</name>
    <dbReference type="NCBI Taxonomy" id="313007"/>
    <lineage>
        <taxon>Bacteria</taxon>
        <taxon>Bacillati</taxon>
        <taxon>Bacillota</taxon>
        <taxon>Bacilli</taxon>
        <taxon>Bacillales</taxon>
        <taxon>Caryophanaceae</taxon>
        <taxon>Ureibacillus</taxon>
    </lineage>
</organism>
<dbReference type="PANTHER" id="PTHR32322:SF18">
    <property type="entry name" value="S-ADENOSYLMETHIONINE_S-ADENOSYLHOMOCYSTEINE TRANSPORTER"/>
    <property type="match status" value="1"/>
</dbReference>
<comment type="similarity">
    <text evidence="2">Belongs to the EamA transporter family.</text>
</comment>
<evidence type="ECO:0000256" key="7">
    <source>
        <dbReference type="SAM" id="Phobius"/>
    </source>
</evidence>
<keyword evidence="3" id="KW-1003">Cell membrane</keyword>
<comment type="subcellular location">
    <subcellularLocation>
        <location evidence="1">Cell membrane</location>
        <topology evidence="1">Multi-pass membrane protein</topology>
    </subcellularLocation>
</comment>
<keyword evidence="6 7" id="KW-0472">Membrane</keyword>
<dbReference type="Proteomes" id="UP001595978">
    <property type="component" value="Unassembled WGS sequence"/>
</dbReference>
<feature type="domain" description="EamA" evidence="8">
    <location>
        <begin position="174"/>
        <end position="309"/>
    </location>
</feature>
<dbReference type="RefSeq" id="WP_342470145.1">
    <property type="nucleotide sequence ID" value="NZ_JBHSNQ010000013.1"/>
</dbReference>
<evidence type="ECO:0000256" key="5">
    <source>
        <dbReference type="ARBA" id="ARBA00022989"/>
    </source>
</evidence>
<dbReference type="InterPro" id="IPR000620">
    <property type="entry name" value="EamA_dom"/>
</dbReference>
<evidence type="ECO:0000256" key="4">
    <source>
        <dbReference type="ARBA" id="ARBA00022692"/>
    </source>
</evidence>
<feature type="transmembrane region" description="Helical" evidence="7">
    <location>
        <begin position="146"/>
        <end position="164"/>
    </location>
</feature>
<evidence type="ECO:0000256" key="6">
    <source>
        <dbReference type="ARBA" id="ARBA00023136"/>
    </source>
</evidence>
<keyword evidence="10" id="KW-1185">Reference proteome</keyword>
<gene>
    <name evidence="9" type="ORF">ACFPOH_01220</name>
</gene>
<feature type="transmembrane region" description="Helical" evidence="7">
    <location>
        <begin position="202"/>
        <end position="224"/>
    </location>
</feature>
<dbReference type="InterPro" id="IPR037185">
    <property type="entry name" value="EmrE-like"/>
</dbReference>
<evidence type="ECO:0000256" key="3">
    <source>
        <dbReference type="ARBA" id="ARBA00022475"/>
    </source>
</evidence>
<feature type="transmembrane region" description="Helical" evidence="7">
    <location>
        <begin position="170"/>
        <end position="193"/>
    </location>
</feature>
<evidence type="ECO:0000256" key="1">
    <source>
        <dbReference type="ARBA" id="ARBA00004651"/>
    </source>
</evidence>
<evidence type="ECO:0000259" key="8">
    <source>
        <dbReference type="Pfam" id="PF00892"/>
    </source>
</evidence>
<dbReference type="InterPro" id="IPR050638">
    <property type="entry name" value="AA-Vitamin_Transporters"/>
</dbReference>
<evidence type="ECO:0000313" key="9">
    <source>
        <dbReference type="EMBL" id="MFC5540415.1"/>
    </source>
</evidence>
<dbReference type="Pfam" id="PF00892">
    <property type="entry name" value="EamA"/>
    <property type="match status" value="2"/>
</dbReference>
<feature type="transmembrane region" description="Helical" evidence="7">
    <location>
        <begin position="236"/>
        <end position="255"/>
    </location>
</feature>
<feature type="transmembrane region" description="Helical" evidence="7">
    <location>
        <begin position="114"/>
        <end position="139"/>
    </location>
</feature>